<reference evidence="3" key="1">
    <citation type="submission" date="2016-10" db="EMBL/GenBank/DDBJ databases">
        <authorList>
            <person name="Varghese N."/>
            <person name="Submissions S."/>
        </authorList>
    </citation>
    <scope>NUCLEOTIDE SEQUENCE [LARGE SCALE GENOMIC DNA]</scope>
    <source>
        <strain evidence="3">DSM 27839</strain>
    </source>
</reference>
<accession>A0A1H3F6G6</accession>
<keyword evidence="3" id="KW-1185">Reference proteome</keyword>
<dbReference type="Proteomes" id="UP000183400">
    <property type="component" value="Unassembled WGS sequence"/>
</dbReference>
<dbReference type="RefSeq" id="WP_074739197.1">
    <property type="nucleotide sequence ID" value="NZ_FNNP01000013.1"/>
</dbReference>
<proteinExistence type="predicted"/>
<organism evidence="2 3">
    <name type="scientific">Ruegeria halocynthiae</name>
    <dbReference type="NCBI Taxonomy" id="985054"/>
    <lineage>
        <taxon>Bacteria</taxon>
        <taxon>Pseudomonadati</taxon>
        <taxon>Pseudomonadota</taxon>
        <taxon>Alphaproteobacteria</taxon>
        <taxon>Rhodobacterales</taxon>
        <taxon>Roseobacteraceae</taxon>
        <taxon>Ruegeria</taxon>
    </lineage>
</organism>
<dbReference type="Pfam" id="PF20254">
    <property type="entry name" value="DMFA2_C"/>
    <property type="match status" value="1"/>
</dbReference>
<dbReference type="AlphaFoldDB" id="A0A1H3F6G6"/>
<evidence type="ECO:0000313" key="3">
    <source>
        <dbReference type="Proteomes" id="UP000183400"/>
    </source>
</evidence>
<protein>
    <submittedName>
        <fullName evidence="2">N,N-dimethylformamidase</fullName>
    </submittedName>
</protein>
<name>A0A1H3F6G6_9RHOB</name>
<feature type="domain" description="N,N-dimethylformamidase beta subunit-like C-terminal" evidence="1">
    <location>
        <begin position="253"/>
        <end position="687"/>
    </location>
</feature>
<sequence length="704" mass="77267">MSVDSKDLPLAGYVDHLSARPGQVLAFKVSSLSDTPFKARLTRSISADPNPEGPGIVEEDASAYFAPREFASVHRRFFAGSYGVGTTDISAEAGASLVFSATIFPTKRCDRAQTILSCGDFDLCIAANGAACFRSGADHVATDMPVKLRQWHRIEGRVEAGHLVLSHQALGRYATGPTTGRMPARVTALTGLPTVGALLTDGEATQHFNGKIEAPSITAGNVTLCEWDFSLSMMKVTVPAKTGPDLSLVNFPTRAMTGSNWDATEMNWSHRPDHYGAIHFHDDDIYDFDWDTDFTFTIPDDMPTGVYIMRLECDGHHDAIPFFVCAPLGERHADLCVLMSTFTYAIYGNHARPDYHPSWKKQIADWDAYPHNPAEFPQYGLSTYNYHSDGSGICNASHRRPLFNLRPGFLTFGGTPCSGLRHFPADSHLLSWLHAKGIAYDLVTDYDLHIHGHDAIAGYKVVTTGSHPEYHTEESLNALRDYRDGGGHLAYLGGNGFYWRIAVHSENESMLEIRRAEDGIRAWAAEPGEYYNAFDGSYGGLWRRNGRAPQDLVGIGFAAQGEFVADPYKRVTTDPAYDWVFEGVDGEIIGDFGFSGQGAAGFELDHMDSHIGTPDNAVLLARSVTVEDNFMLVPEEQLTHLTNLTGSSEAEAKHADMIYCTYPGGGSVFATGSITFCGCLPWNNYDNNISRVLQNVFARFLTDD</sequence>
<evidence type="ECO:0000259" key="1">
    <source>
        <dbReference type="Pfam" id="PF20254"/>
    </source>
</evidence>
<dbReference type="OrthoDB" id="505641at2"/>
<dbReference type="InterPro" id="IPR046540">
    <property type="entry name" value="DMFA2_C"/>
</dbReference>
<dbReference type="STRING" id="985054.SAMN05444358_11368"/>
<dbReference type="EMBL" id="FNNP01000013">
    <property type="protein sequence ID" value="SDX86427.1"/>
    <property type="molecule type" value="Genomic_DNA"/>
</dbReference>
<evidence type="ECO:0000313" key="2">
    <source>
        <dbReference type="EMBL" id="SDX86427.1"/>
    </source>
</evidence>
<gene>
    <name evidence="2" type="ORF">SAMN05444358_11368</name>
</gene>